<keyword evidence="2" id="KW-1185">Reference proteome</keyword>
<dbReference type="EMBL" id="CP063989">
    <property type="protein sequence ID" value="QPL04568.1"/>
    <property type="molecule type" value="Genomic_DNA"/>
</dbReference>
<dbReference type="KEGG" id="arep:ID810_07090"/>
<accession>A0A7T0PVM2</accession>
<organism evidence="1 2">
    <name type="scientific">Actinomyces respiraculi</name>
    <dbReference type="NCBI Taxonomy" id="2744574"/>
    <lineage>
        <taxon>Bacteria</taxon>
        <taxon>Bacillati</taxon>
        <taxon>Actinomycetota</taxon>
        <taxon>Actinomycetes</taxon>
        <taxon>Actinomycetales</taxon>
        <taxon>Actinomycetaceae</taxon>
        <taxon>Actinomyces</taxon>
    </lineage>
</organism>
<gene>
    <name evidence="1" type="ORF">ID810_07090</name>
</gene>
<evidence type="ECO:0000313" key="1">
    <source>
        <dbReference type="EMBL" id="QPL04568.1"/>
    </source>
</evidence>
<proteinExistence type="predicted"/>
<sequence length="70" mass="7629">MSFSQGDKVEAVVDIRGGIFSQDVPAGSKGVVLSSSWTSSSCRVHFTLEGMFGNTEVDVDVDPSYLKKRW</sequence>
<protein>
    <submittedName>
        <fullName evidence="1">Uncharacterized protein</fullName>
    </submittedName>
</protein>
<name>A0A7T0PVM2_9ACTO</name>
<evidence type="ECO:0000313" key="2">
    <source>
        <dbReference type="Proteomes" id="UP000594637"/>
    </source>
</evidence>
<dbReference type="Proteomes" id="UP000594637">
    <property type="component" value="Chromosome"/>
</dbReference>
<reference evidence="1 2" key="1">
    <citation type="submission" date="2020-11" db="EMBL/GenBank/DDBJ databases">
        <title>Actinomyces sp. ZJ750.</title>
        <authorList>
            <person name="Zhou J."/>
        </authorList>
    </citation>
    <scope>NUCLEOTIDE SEQUENCE [LARGE SCALE GENOMIC DNA]</scope>
    <source>
        <strain evidence="1 2">ZJ750</strain>
    </source>
</reference>
<dbReference type="RefSeq" id="WP_166854840.1">
    <property type="nucleotide sequence ID" value="NZ_CP063989.1"/>
</dbReference>
<dbReference type="AlphaFoldDB" id="A0A7T0PVM2"/>